<reference evidence="9" key="1">
    <citation type="journal article" date="2021" name="Nat. Microbiol.">
        <title>Cocultivation of an ultrasmall environmental parasitic bacterium with lytic ability against bacteria associated with wastewater foams.</title>
        <authorList>
            <person name="Batinovic S."/>
            <person name="Rose J.J.A."/>
            <person name="Ratcliffe J."/>
            <person name="Seviour R.J."/>
            <person name="Petrovski S."/>
        </authorList>
    </citation>
    <scope>NUCLEOTIDE SEQUENCE</scope>
    <source>
        <strain evidence="9">JR1</strain>
    </source>
</reference>
<dbReference type="AlphaFoldDB" id="A0A857MIV9"/>
<proteinExistence type="inferred from homology"/>
<dbReference type="KEGG" id="mama:GII36_01300"/>
<evidence type="ECO:0000256" key="2">
    <source>
        <dbReference type="ARBA" id="ARBA00019841"/>
    </source>
</evidence>
<dbReference type="GO" id="GO:0004527">
    <property type="term" value="F:exonuclease activity"/>
    <property type="evidence" value="ECO:0007669"/>
    <property type="project" value="UniProtKB-KW"/>
</dbReference>
<keyword evidence="10" id="KW-1185">Reference proteome</keyword>
<evidence type="ECO:0000259" key="8">
    <source>
        <dbReference type="Pfam" id="PF17768"/>
    </source>
</evidence>
<dbReference type="InterPro" id="IPR038763">
    <property type="entry name" value="DHH_sf"/>
</dbReference>
<dbReference type="SUPFAM" id="SSF64182">
    <property type="entry name" value="DHH phosphoesterases"/>
    <property type="match status" value="1"/>
</dbReference>
<dbReference type="InterPro" id="IPR051673">
    <property type="entry name" value="SSDNA_exonuclease_RecJ"/>
</dbReference>
<evidence type="ECO:0000259" key="6">
    <source>
        <dbReference type="Pfam" id="PF01368"/>
    </source>
</evidence>
<protein>
    <recommendedName>
        <fullName evidence="2">Single-stranded-DNA-specific exonuclease RecJ</fullName>
    </recommendedName>
</protein>
<evidence type="ECO:0000259" key="7">
    <source>
        <dbReference type="Pfam" id="PF02272"/>
    </source>
</evidence>
<dbReference type="RefSeq" id="WP_260763844.1">
    <property type="nucleotide sequence ID" value="NZ_CP045921.1"/>
</dbReference>
<dbReference type="Proteomes" id="UP001059824">
    <property type="component" value="Chromosome"/>
</dbReference>
<name>A0A857MIV9_9BACT</name>
<dbReference type="GO" id="GO:0003676">
    <property type="term" value="F:nucleic acid binding"/>
    <property type="evidence" value="ECO:0007669"/>
    <property type="project" value="InterPro"/>
</dbReference>
<gene>
    <name evidence="9" type="ORF">GII36_01300</name>
</gene>
<dbReference type="PANTHER" id="PTHR30255:SF2">
    <property type="entry name" value="SINGLE-STRANDED-DNA-SPECIFIC EXONUCLEASE RECJ"/>
    <property type="match status" value="1"/>
</dbReference>
<accession>A0A857MIV9</accession>
<evidence type="ECO:0000256" key="5">
    <source>
        <dbReference type="ARBA" id="ARBA00022839"/>
    </source>
</evidence>
<sequence length="557" mass="61294">MSVFEDILTARGLIGRARDAFLNPSYDAKHDPFLLPDMQAAVDRLIVAHEHQERITIYGDYDIDGLTATTILLDGLESFGFEHVDAFIPNRFVEGYGLTVDAVEKIAVSGAQLIITVDCGSLSEKEILRASELGVDVIVTDHHNVAPVQPPAVAVINPKRLLQDHPEKYENYLLRDTTESLYPFLDLAGCGVAFKLVQALQTRLDGLPAGQEKWLLDLVALGTVCDVVTLIDENRANVYWGLKVLAQTRRPGLKALLLVSDVEPSKVSARSLGFALGPRMNAAGRLETAQHALDMLRAKDPETALEKAELLDAMNRARRAEQDKIYKAAIEQAEQFVDDPVLVVSSKGWNHGIIGIVAAKLLEKYKKPTYVLEEMGEEAKGSARSYGDFSAADAIRASDDIITKGGGHKLAAGVTLPTANITAFRERVNKFYHDQNLLDQADLLLPQADTTTSLDEISEALIDQLASLEPFGNGNPQPVLRSENLLVLGQRRMGADGQHVKLTLQDGTIKLDMLAFNAPEHFFVQPGDQVTVWYQPDVNEWQGRRSIEGRLLHLELV</sequence>
<keyword evidence="4" id="KW-0378">Hydrolase</keyword>
<dbReference type="InterPro" id="IPR001667">
    <property type="entry name" value="DDH_dom"/>
</dbReference>
<dbReference type="EMBL" id="CP045921">
    <property type="protein sequence ID" value="QHN42483.1"/>
    <property type="molecule type" value="Genomic_DNA"/>
</dbReference>
<evidence type="ECO:0000256" key="3">
    <source>
        <dbReference type="ARBA" id="ARBA00022722"/>
    </source>
</evidence>
<dbReference type="PANTHER" id="PTHR30255">
    <property type="entry name" value="SINGLE-STRANDED-DNA-SPECIFIC EXONUCLEASE RECJ"/>
    <property type="match status" value="1"/>
</dbReference>
<evidence type="ECO:0000256" key="4">
    <source>
        <dbReference type="ARBA" id="ARBA00022801"/>
    </source>
</evidence>
<keyword evidence="5 9" id="KW-0269">Exonuclease</keyword>
<dbReference type="Pfam" id="PF17768">
    <property type="entry name" value="RecJ_OB"/>
    <property type="match status" value="1"/>
</dbReference>
<dbReference type="Pfam" id="PF02272">
    <property type="entry name" value="DHHA1"/>
    <property type="match status" value="1"/>
</dbReference>
<keyword evidence="3" id="KW-0540">Nuclease</keyword>
<comment type="similarity">
    <text evidence="1">Belongs to the RecJ family.</text>
</comment>
<evidence type="ECO:0000313" key="9">
    <source>
        <dbReference type="EMBL" id="QHN42483.1"/>
    </source>
</evidence>
<dbReference type="Pfam" id="PF01368">
    <property type="entry name" value="DHH"/>
    <property type="match status" value="1"/>
</dbReference>
<feature type="domain" description="RecJ OB" evidence="8">
    <location>
        <begin position="449"/>
        <end position="549"/>
    </location>
</feature>
<evidence type="ECO:0000313" key="10">
    <source>
        <dbReference type="Proteomes" id="UP001059824"/>
    </source>
</evidence>
<feature type="domain" description="DDH" evidence="6">
    <location>
        <begin position="54"/>
        <end position="223"/>
    </location>
</feature>
<dbReference type="InterPro" id="IPR003156">
    <property type="entry name" value="DHHA1_dom"/>
</dbReference>
<dbReference type="Gene3D" id="3.10.310.30">
    <property type="match status" value="1"/>
</dbReference>
<organism evidence="9 10">
    <name type="scientific">Candidatus Mycosynbacter amalyticus</name>
    <dbReference type="NCBI Taxonomy" id="2665156"/>
    <lineage>
        <taxon>Bacteria</taxon>
        <taxon>Candidatus Saccharimonadota</taxon>
        <taxon>Candidatus Saccharimonadota incertae sedis</taxon>
        <taxon>Candidatus Mycosynbacter</taxon>
    </lineage>
</organism>
<evidence type="ECO:0000256" key="1">
    <source>
        <dbReference type="ARBA" id="ARBA00005915"/>
    </source>
</evidence>
<dbReference type="Gene3D" id="3.90.1640.30">
    <property type="match status" value="1"/>
</dbReference>
<feature type="domain" description="DHHA1" evidence="7">
    <location>
        <begin position="339"/>
        <end position="432"/>
    </location>
</feature>
<dbReference type="InterPro" id="IPR041122">
    <property type="entry name" value="RecJ_OB"/>
</dbReference>